<dbReference type="EMBL" id="UYYG01001185">
    <property type="protein sequence ID" value="VDN59598.1"/>
    <property type="molecule type" value="Genomic_DNA"/>
</dbReference>
<organism evidence="3 5">
    <name type="scientific">Dracunculus medinensis</name>
    <name type="common">Guinea worm</name>
    <dbReference type="NCBI Taxonomy" id="318479"/>
    <lineage>
        <taxon>Eukaryota</taxon>
        <taxon>Metazoa</taxon>
        <taxon>Ecdysozoa</taxon>
        <taxon>Nematoda</taxon>
        <taxon>Chromadorea</taxon>
        <taxon>Rhabditida</taxon>
        <taxon>Spirurina</taxon>
        <taxon>Dracunculoidea</taxon>
        <taxon>Dracunculidae</taxon>
        <taxon>Dracunculus</taxon>
    </lineage>
</organism>
<dbReference type="SUPFAM" id="SSF57302">
    <property type="entry name" value="Snake toxin-like"/>
    <property type="match status" value="1"/>
</dbReference>
<dbReference type="WBParaSite" id="DME_0000646001-mRNA-1">
    <property type="protein sequence ID" value="DME_0000646001-mRNA-1"/>
    <property type="gene ID" value="DME_0000646001"/>
</dbReference>
<sequence>MRLYTTISLLITNLILNAISNESGTIYPVKESKKHYCFYCAYIRHAKKEENIRNQLCLSAKKMKNRVNMRRQCTVDENFCMSQVTSLNGIFLGINRDCAVQCIPRCDSHGYGLEYTICTRCCSEELCNYLSTSAHEYAERNSFSFWFALLFLFLNQI</sequence>
<evidence type="ECO:0000313" key="4">
    <source>
        <dbReference type="Proteomes" id="UP000274756"/>
    </source>
</evidence>
<dbReference type="Proteomes" id="UP000274756">
    <property type="component" value="Unassembled WGS sequence"/>
</dbReference>
<dbReference type="InterPro" id="IPR045860">
    <property type="entry name" value="Snake_toxin-like_sf"/>
</dbReference>
<feature type="chain" id="PRO_5041042841" evidence="1">
    <location>
        <begin position="22"/>
        <end position="157"/>
    </location>
</feature>
<reference evidence="2 4" key="2">
    <citation type="submission" date="2018-11" db="EMBL/GenBank/DDBJ databases">
        <authorList>
            <consortium name="Pathogen Informatics"/>
        </authorList>
    </citation>
    <scope>NUCLEOTIDE SEQUENCE [LARGE SCALE GENOMIC DNA]</scope>
</reference>
<name>A0A0N4UG61_DRAME</name>
<accession>A0A0N4UG61</accession>
<keyword evidence="1" id="KW-0732">Signal</keyword>
<keyword evidence="4" id="KW-1185">Reference proteome</keyword>
<gene>
    <name evidence="2" type="ORF">DME_LOCUS9571</name>
</gene>
<protein>
    <submittedName>
        <fullName evidence="5">Toxin_TOLIP domain-containing protein</fullName>
    </submittedName>
</protein>
<evidence type="ECO:0000313" key="2">
    <source>
        <dbReference type="EMBL" id="VDN59598.1"/>
    </source>
</evidence>
<reference evidence="5" key="1">
    <citation type="submission" date="2017-02" db="UniProtKB">
        <authorList>
            <consortium name="WormBaseParasite"/>
        </authorList>
    </citation>
    <scope>IDENTIFICATION</scope>
</reference>
<dbReference type="STRING" id="318479.A0A0N4UG61"/>
<dbReference type="Proteomes" id="UP000038040">
    <property type="component" value="Unplaced"/>
</dbReference>
<evidence type="ECO:0000256" key="1">
    <source>
        <dbReference type="SAM" id="SignalP"/>
    </source>
</evidence>
<dbReference type="OrthoDB" id="5834205at2759"/>
<evidence type="ECO:0000313" key="5">
    <source>
        <dbReference type="WBParaSite" id="DME_0000646001-mRNA-1"/>
    </source>
</evidence>
<proteinExistence type="predicted"/>
<feature type="signal peptide" evidence="1">
    <location>
        <begin position="1"/>
        <end position="21"/>
    </location>
</feature>
<dbReference type="AlphaFoldDB" id="A0A0N4UG61"/>
<dbReference type="CDD" id="cd00117">
    <property type="entry name" value="TFP"/>
    <property type="match status" value="1"/>
</dbReference>
<evidence type="ECO:0000313" key="3">
    <source>
        <dbReference type="Proteomes" id="UP000038040"/>
    </source>
</evidence>